<feature type="transmembrane region" description="Helical" evidence="7">
    <location>
        <begin position="103"/>
        <end position="120"/>
    </location>
</feature>
<feature type="domain" description="Histidine kinase" evidence="8">
    <location>
        <begin position="211"/>
        <end position="423"/>
    </location>
</feature>
<dbReference type="Proteomes" id="UP000315145">
    <property type="component" value="Unassembled WGS sequence"/>
</dbReference>
<keyword evidence="7" id="KW-1133">Transmembrane helix</keyword>
<dbReference type="Pfam" id="PF02518">
    <property type="entry name" value="HATPase_c"/>
    <property type="match status" value="1"/>
</dbReference>
<dbReference type="SMART" id="SM00388">
    <property type="entry name" value="HisKA"/>
    <property type="match status" value="1"/>
</dbReference>
<dbReference type="InterPro" id="IPR004358">
    <property type="entry name" value="Sig_transdc_His_kin-like_C"/>
</dbReference>
<comment type="catalytic activity">
    <reaction evidence="1">
        <text>ATP + protein L-histidine = ADP + protein N-phospho-L-histidine.</text>
        <dbReference type="EC" id="2.7.13.3"/>
    </reaction>
</comment>
<evidence type="ECO:0000256" key="4">
    <source>
        <dbReference type="ARBA" id="ARBA00022679"/>
    </source>
</evidence>
<dbReference type="Pfam" id="PF00512">
    <property type="entry name" value="HisKA"/>
    <property type="match status" value="1"/>
</dbReference>
<evidence type="ECO:0000256" key="1">
    <source>
        <dbReference type="ARBA" id="ARBA00000085"/>
    </source>
</evidence>
<dbReference type="SUPFAM" id="SSF55874">
    <property type="entry name" value="ATPase domain of HSP90 chaperone/DNA topoisomerase II/histidine kinase"/>
    <property type="match status" value="1"/>
</dbReference>
<reference evidence="10 11" key="2">
    <citation type="submission" date="2019-07" db="EMBL/GenBank/DDBJ databases">
        <title>Algibacter marinivivus sp. nov., isolated from the surface of a marine red alga.</title>
        <authorList>
            <person name="Zhong X."/>
            <person name="Xu W."/>
            <person name="Zhang Y."/>
            <person name="Zhang Q."/>
            <person name="Du Z."/>
        </authorList>
    </citation>
    <scope>NUCLEOTIDE SEQUENCE [LARGE SCALE GENOMIC DNA]</scope>
    <source>
        <strain evidence="10 11">RU-4-M-4</strain>
    </source>
</reference>
<dbReference type="OrthoDB" id="9811889at2"/>
<keyword evidence="6" id="KW-0902">Two-component regulatory system</keyword>
<evidence type="ECO:0000256" key="5">
    <source>
        <dbReference type="ARBA" id="ARBA00022777"/>
    </source>
</evidence>
<evidence type="ECO:0000256" key="3">
    <source>
        <dbReference type="ARBA" id="ARBA00022553"/>
    </source>
</evidence>
<dbReference type="EMBL" id="VWRS01000011">
    <property type="protein sequence ID" value="KAA5821438.1"/>
    <property type="molecule type" value="Genomic_DNA"/>
</dbReference>
<dbReference type="RefSeq" id="WP_144117993.1">
    <property type="nucleotide sequence ID" value="NZ_JACHGE010000003.1"/>
</dbReference>
<keyword evidence="7" id="KW-0472">Membrane</keyword>
<organism evidence="9 12">
    <name type="scientific">Algibacter amylolyticus</name>
    <dbReference type="NCBI Taxonomy" id="1608400"/>
    <lineage>
        <taxon>Bacteria</taxon>
        <taxon>Pseudomonadati</taxon>
        <taxon>Bacteroidota</taxon>
        <taxon>Flavobacteriia</taxon>
        <taxon>Flavobacteriales</taxon>
        <taxon>Flavobacteriaceae</taxon>
        <taxon>Algibacter</taxon>
    </lineage>
</organism>
<protein>
    <recommendedName>
        <fullName evidence="2">histidine kinase</fullName>
        <ecNumber evidence="2">2.7.13.3</ecNumber>
    </recommendedName>
</protein>
<dbReference type="Proteomes" id="UP000322315">
    <property type="component" value="Unassembled WGS sequence"/>
</dbReference>
<dbReference type="GO" id="GO:0000155">
    <property type="term" value="F:phosphorelay sensor kinase activity"/>
    <property type="evidence" value="ECO:0007669"/>
    <property type="project" value="InterPro"/>
</dbReference>
<dbReference type="SMART" id="SM00387">
    <property type="entry name" value="HATPase_c"/>
    <property type="match status" value="1"/>
</dbReference>
<dbReference type="CDD" id="cd00082">
    <property type="entry name" value="HisKA"/>
    <property type="match status" value="1"/>
</dbReference>
<reference evidence="9 12" key="1">
    <citation type="journal article" date="2015" name="Int. J. Syst. Evol. Microbiol.">
        <title>Algibacter amylolyticus sp. nov., isolated from intertidal sediment.</title>
        <authorList>
            <person name="Zhang D.C."/>
            <person name="Wu J."/>
            <person name="Neuner K."/>
            <person name="Yao J."/>
            <person name="Margesin R."/>
        </authorList>
    </citation>
    <scope>NUCLEOTIDE SEQUENCE [LARGE SCALE GENOMIC DNA]</scope>
    <source>
        <strain evidence="9 12">RU-4-M-4</strain>
    </source>
</reference>
<keyword evidence="4" id="KW-0808">Transferase</keyword>
<evidence type="ECO:0000313" key="10">
    <source>
        <dbReference type="EMBL" id="TSJ72950.1"/>
    </source>
</evidence>
<evidence type="ECO:0000256" key="7">
    <source>
        <dbReference type="SAM" id="Phobius"/>
    </source>
</evidence>
<gene>
    <name evidence="9" type="ORF">F2B50_16305</name>
    <name evidence="10" type="ORF">FPF71_16305</name>
</gene>
<evidence type="ECO:0000256" key="2">
    <source>
        <dbReference type="ARBA" id="ARBA00012438"/>
    </source>
</evidence>
<feature type="transmembrane region" description="Helical" evidence="7">
    <location>
        <begin position="24"/>
        <end position="45"/>
    </location>
</feature>
<dbReference type="PROSITE" id="PS50109">
    <property type="entry name" value="HIS_KIN"/>
    <property type="match status" value="1"/>
</dbReference>
<evidence type="ECO:0000256" key="6">
    <source>
        <dbReference type="ARBA" id="ARBA00023012"/>
    </source>
</evidence>
<dbReference type="AlphaFoldDB" id="A0A5M7AZF4"/>
<dbReference type="InterPro" id="IPR003594">
    <property type="entry name" value="HATPase_dom"/>
</dbReference>
<proteinExistence type="predicted"/>
<dbReference type="SUPFAM" id="SSF47384">
    <property type="entry name" value="Homodimeric domain of signal transducing histidine kinase"/>
    <property type="match status" value="1"/>
</dbReference>
<evidence type="ECO:0000313" key="11">
    <source>
        <dbReference type="Proteomes" id="UP000315145"/>
    </source>
</evidence>
<keyword evidence="3" id="KW-0597">Phosphoprotein</keyword>
<dbReference type="InterPro" id="IPR005467">
    <property type="entry name" value="His_kinase_dom"/>
</dbReference>
<feature type="transmembrane region" description="Helical" evidence="7">
    <location>
        <begin position="51"/>
        <end position="71"/>
    </location>
</feature>
<dbReference type="EC" id="2.7.13.3" evidence="2"/>
<dbReference type="PRINTS" id="PR00344">
    <property type="entry name" value="BCTRLSENSOR"/>
</dbReference>
<dbReference type="EMBL" id="VMBF01000011">
    <property type="protein sequence ID" value="TSJ72950.1"/>
    <property type="molecule type" value="Genomic_DNA"/>
</dbReference>
<evidence type="ECO:0000313" key="9">
    <source>
        <dbReference type="EMBL" id="KAA5821438.1"/>
    </source>
</evidence>
<sequence length="426" mass="48650">MLSNILNIGINSTLNPDWIKRVRIVNMMSLITFSISISFIIYGVLFSWPNLIILVVVIPFITSSTTLILNFKRLFKIAIINYIASNFIMVFTTAILLGSKLHYQYFLVSLIGLPLIFIKGDNKNLRTILSLLPIVLWIYLEFHFTKFEPVFYLPEHYNYLIRVINDFLMFVVVFCMFYVFTKESNTHLKELEDKTLKLTESNAKLEQFSYIVSHDLKAPLTNIDSLISIIEDDYFKDFNEDGRHIFSMIKESSIRMNALVTSILEYSRAGEGNIRVTTFNTADIFKDIPLLINIPENIQFKYPSVTHTITGSYSQLEQVLINLVNNAVKYHDKDQGTIKITVASLNADFLKFGVIDDGPGIKPEFHDVIFEMFGTANEESRLDSSGLGLSIVKKIVSLNHGEIGIESTYGSGSCFWFTWPLKVIGK</sequence>
<evidence type="ECO:0000259" key="8">
    <source>
        <dbReference type="PROSITE" id="PS50109"/>
    </source>
</evidence>
<accession>A0A5M7AZF4</accession>
<feature type="transmembrane region" description="Helical" evidence="7">
    <location>
        <begin position="78"/>
        <end position="97"/>
    </location>
</feature>
<keyword evidence="7" id="KW-0812">Transmembrane</keyword>
<evidence type="ECO:0000313" key="12">
    <source>
        <dbReference type="Proteomes" id="UP000322315"/>
    </source>
</evidence>
<dbReference type="InterPro" id="IPR036097">
    <property type="entry name" value="HisK_dim/P_sf"/>
</dbReference>
<dbReference type="InterPro" id="IPR036890">
    <property type="entry name" value="HATPase_C_sf"/>
</dbReference>
<keyword evidence="11" id="KW-1185">Reference proteome</keyword>
<dbReference type="InterPro" id="IPR003661">
    <property type="entry name" value="HisK_dim/P_dom"/>
</dbReference>
<dbReference type="PANTHER" id="PTHR43711:SF31">
    <property type="entry name" value="HISTIDINE KINASE"/>
    <property type="match status" value="1"/>
</dbReference>
<reference evidence="9" key="3">
    <citation type="submission" date="2019-09" db="EMBL/GenBank/DDBJ databases">
        <authorList>
            <person name="Zhang D.-C."/>
        </authorList>
    </citation>
    <scope>NUCLEOTIDE SEQUENCE</scope>
    <source>
        <strain evidence="9">RU-4-M-4</strain>
    </source>
</reference>
<dbReference type="InterPro" id="IPR050736">
    <property type="entry name" value="Sensor_HK_Regulatory"/>
</dbReference>
<dbReference type="Gene3D" id="1.10.287.130">
    <property type="match status" value="1"/>
</dbReference>
<name>A0A5M7AZF4_9FLAO</name>
<feature type="transmembrane region" description="Helical" evidence="7">
    <location>
        <begin position="127"/>
        <end position="147"/>
    </location>
</feature>
<dbReference type="Gene3D" id="3.30.565.10">
    <property type="entry name" value="Histidine kinase-like ATPase, C-terminal domain"/>
    <property type="match status" value="1"/>
</dbReference>
<comment type="caution">
    <text evidence="9">The sequence shown here is derived from an EMBL/GenBank/DDBJ whole genome shotgun (WGS) entry which is preliminary data.</text>
</comment>
<feature type="transmembrane region" description="Helical" evidence="7">
    <location>
        <begin position="159"/>
        <end position="180"/>
    </location>
</feature>
<dbReference type="PANTHER" id="PTHR43711">
    <property type="entry name" value="TWO-COMPONENT HISTIDINE KINASE"/>
    <property type="match status" value="1"/>
</dbReference>
<keyword evidence="5 9" id="KW-0418">Kinase</keyword>